<evidence type="ECO:0000256" key="2">
    <source>
        <dbReference type="ARBA" id="ARBA00061115"/>
    </source>
</evidence>
<feature type="domain" description="NTP pyrophosphohydrolase MazG-like" evidence="6">
    <location>
        <begin position="32"/>
        <end position="105"/>
    </location>
</feature>
<dbReference type="PANTHER" id="PTHR30522:SF0">
    <property type="entry name" value="NUCLEOSIDE TRIPHOSPHATE PYROPHOSPHOHYDROLASE"/>
    <property type="match status" value="1"/>
</dbReference>
<dbReference type="NCBIfam" id="NF007113">
    <property type="entry name" value="PRK09562.1"/>
    <property type="match status" value="1"/>
</dbReference>
<dbReference type="PANTHER" id="PTHR30522">
    <property type="entry name" value="NUCLEOSIDE TRIPHOSPHATE PYROPHOSPHOHYDROLASE"/>
    <property type="match status" value="1"/>
</dbReference>
<evidence type="ECO:0000256" key="3">
    <source>
        <dbReference type="ARBA" id="ARBA00066372"/>
    </source>
</evidence>
<evidence type="ECO:0000259" key="6">
    <source>
        <dbReference type="Pfam" id="PF03819"/>
    </source>
</evidence>
<dbReference type="GO" id="GO:0046081">
    <property type="term" value="P:dUTP catabolic process"/>
    <property type="evidence" value="ECO:0007669"/>
    <property type="project" value="TreeGrafter"/>
</dbReference>
<gene>
    <name evidence="7" type="ORF">ENT66_06465</name>
</gene>
<dbReference type="Pfam" id="PF03819">
    <property type="entry name" value="MazG"/>
    <property type="match status" value="2"/>
</dbReference>
<name>A0A7C4NWL6_9BACT</name>
<dbReference type="InterPro" id="IPR048011">
    <property type="entry name" value="NTP-PPase_MazG-like_C"/>
</dbReference>
<evidence type="ECO:0000256" key="1">
    <source>
        <dbReference type="ARBA" id="ARBA00052141"/>
    </source>
</evidence>
<dbReference type="AlphaFoldDB" id="A0A7C4NWL6"/>
<dbReference type="InterPro" id="IPR004518">
    <property type="entry name" value="MazG-like_dom"/>
</dbReference>
<reference evidence="7" key="1">
    <citation type="journal article" date="2020" name="mSystems">
        <title>Genome- and Community-Level Interaction Insights into Carbon Utilization and Element Cycling Functions of Hydrothermarchaeota in Hydrothermal Sediment.</title>
        <authorList>
            <person name="Zhou Z."/>
            <person name="Liu Y."/>
            <person name="Xu W."/>
            <person name="Pan J."/>
            <person name="Luo Z.H."/>
            <person name="Li M."/>
        </authorList>
    </citation>
    <scope>NUCLEOTIDE SEQUENCE [LARGE SCALE GENOMIC DNA]</scope>
    <source>
        <strain evidence="7">SpSt-6</strain>
    </source>
</reference>
<dbReference type="Gene3D" id="1.10.287.1080">
    <property type="entry name" value="MazG-like"/>
    <property type="match status" value="2"/>
</dbReference>
<dbReference type="GO" id="GO:0006950">
    <property type="term" value="P:response to stress"/>
    <property type="evidence" value="ECO:0007669"/>
    <property type="project" value="UniProtKB-ARBA"/>
</dbReference>
<evidence type="ECO:0000313" key="7">
    <source>
        <dbReference type="EMBL" id="HGQ85945.1"/>
    </source>
</evidence>
<dbReference type="EMBL" id="DSZN01000104">
    <property type="protein sequence ID" value="HGQ85945.1"/>
    <property type="molecule type" value="Genomic_DNA"/>
</dbReference>
<accession>A0A7C4NWL6</accession>
<organism evidence="7">
    <name type="scientific">Thermodesulfobacterium geofontis</name>
    <dbReference type="NCBI Taxonomy" id="1295609"/>
    <lineage>
        <taxon>Bacteria</taxon>
        <taxon>Pseudomonadati</taxon>
        <taxon>Thermodesulfobacteriota</taxon>
        <taxon>Thermodesulfobacteria</taxon>
        <taxon>Thermodesulfobacteriales</taxon>
        <taxon>Thermodesulfobacteriaceae</taxon>
        <taxon>Thermodesulfobacterium</taxon>
    </lineage>
</organism>
<comment type="caution">
    <text evidence="7">The sequence shown here is derived from an EMBL/GenBank/DDBJ whole genome shotgun (WGS) entry which is preliminary data.</text>
</comment>
<dbReference type="GO" id="GO:0046052">
    <property type="term" value="P:UTP catabolic process"/>
    <property type="evidence" value="ECO:0007669"/>
    <property type="project" value="TreeGrafter"/>
</dbReference>
<evidence type="ECO:0000256" key="4">
    <source>
        <dbReference type="ARBA" id="ARBA00074799"/>
    </source>
</evidence>
<evidence type="ECO:0000256" key="5">
    <source>
        <dbReference type="SAM" id="Coils"/>
    </source>
</evidence>
<keyword evidence="5" id="KW-0175">Coiled coil</keyword>
<feature type="domain" description="NTP pyrophosphohydrolase MazG-like" evidence="6">
    <location>
        <begin position="165"/>
        <end position="227"/>
    </location>
</feature>
<dbReference type="GO" id="GO:0046061">
    <property type="term" value="P:dATP catabolic process"/>
    <property type="evidence" value="ECO:0007669"/>
    <property type="project" value="TreeGrafter"/>
</dbReference>
<comment type="catalytic activity">
    <reaction evidence="1">
        <text>ATP + H2O = AMP + diphosphate + H(+)</text>
        <dbReference type="Rhea" id="RHEA:14245"/>
        <dbReference type="ChEBI" id="CHEBI:15377"/>
        <dbReference type="ChEBI" id="CHEBI:15378"/>
        <dbReference type="ChEBI" id="CHEBI:30616"/>
        <dbReference type="ChEBI" id="CHEBI:33019"/>
        <dbReference type="ChEBI" id="CHEBI:456215"/>
        <dbReference type="EC" id="3.6.1.8"/>
    </reaction>
</comment>
<proteinExistence type="inferred from homology"/>
<protein>
    <recommendedName>
        <fullName evidence="4">Nucleoside triphosphate pyrophosphohydrolase</fullName>
        <ecNumber evidence="3">3.6.1.8</ecNumber>
    </recommendedName>
</protein>
<keyword evidence="7" id="KW-0378">Hydrolase</keyword>
<dbReference type="GO" id="GO:0006203">
    <property type="term" value="P:dGTP catabolic process"/>
    <property type="evidence" value="ECO:0007669"/>
    <property type="project" value="TreeGrafter"/>
</dbReference>
<dbReference type="CDD" id="cd11529">
    <property type="entry name" value="NTP-PPase_MazG_Cterm"/>
    <property type="match status" value="1"/>
</dbReference>
<dbReference type="GO" id="GO:0046076">
    <property type="term" value="P:dTTP catabolic process"/>
    <property type="evidence" value="ECO:0007669"/>
    <property type="project" value="TreeGrafter"/>
</dbReference>
<dbReference type="GO" id="GO:0047693">
    <property type="term" value="F:ATP diphosphatase activity"/>
    <property type="evidence" value="ECO:0007669"/>
    <property type="project" value="UniProtKB-EC"/>
</dbReference>
<dbReference type="NCBIfam" id="TIGR00444">
    <property type="entry name" value="mazG"/>
    <property type="match status" value="1"/>
</dbReference>
<dbReference type="SUPFAM" id="SSF101386">
    <property type="entry name" value="all-alpha NTP pyrophosphatases"/>
    <property type="match status" value="2"/>
</dbReference>
<dbReference type="InterPro" id="IPR011551">
    <property type="entry name" value="NTP_PyrPHydrolase_MazG"/>
</dbReference>
<dbReference type="InterPro" id="IPR048015">
    <property type="entry name" value="NTP-PPase_MazG-like_N"/>
</dbReference>
<dbReference type="GO" id="GO:0046047">
    <property type="term" value="P:TTP catabolic process"/>
    <property type="evidence" value="ECO:0007669"/>
    <property type="project" value="TreeGrafter"/>
</dbReference>
<sequence>MKIEKEKADFYTLWDIIKALRSENGCPWDKKQTPQSLKKYLIEEVYEVLEAIDKGYPEEIREELGDLLFLLLFIIYLYEEEKLFTLKDLLYLTAQKMIRRHPHVFGEEVAKSAEEVIKRWQKIKKEEGKESSILGNIPKSLPALQRAFRLGERAGRVGFDWEKGEEVLEKIKEEIEEIKESLNNLPKEKLKEEIGDLLFSIANFSRKFEINPEEALKLALNKFENRFKLLEKEIEKRGLSWEKLSIKELDQIWEEIKKHYEPNNY</sequence>
<comment type="similarity">
    <text evidence="2">Belongs to the nucleoside triphosphate pyrophosphohydrolase family.</text>
</comment>
<feature type="coiled-coil region" evidence="5">
    <location>
        <begin position="161"/>
        <end position="188"/>
    </location>
</feature>
<dbReference type="CDD" id="cd11528">
    <property type="entry name" value="NTP-PPase_MazG_Nterm"/>
    <property type="match status" value="1"/>
</dbReference>
<dbReference type="FunFam" id="1.10.287.1080:FF:000003">
    <property type="entry name" value="Nucleoside triphosphate pyrophosphohydrolase"/>
    <property type="match status" value="1"/>
</dbReference>
<dbReference type="EC" id="3.6.1.8" evidence="3"/>
<dbReference type="FunFam" id="1.10.287.1080:FF:000001">
    <property type="entry name" value="Nucleoside triphosphate pyrophosphohydrolase"/>
    <property type="match status" value="1"/>
</dbReference>